<evidence type="ECO:0000313" key="9">
    <source>
        <dbReference type="Proteomes" id="UP000677126"/>
    </source>
</evidence>
<keyword evidence="4 7" id="KW-1133">Transmembrane helix</keyword>
<gene>
    <name evidence="8" type="ORF">HT578_18825</name>
</gene>
<feature type="compositionally biased region" description="Gly residues" evidence="6">
    <location>
        <begin position="348"/>
        <end position="359"/>
    </location>
</feature>
<feature type="transmembrane region" description="Helical" evidence="7">
    <location>
        <begin position="232"/>
        <end position="253"/>
    </location>
</feature>
<protein>
    <submittedName>
        <fullName evidence="8">Type IV secretion system protein</fullName>
    </submittedName>
</protein>
<evidence type="ECO:0000256" key="5">
    <source>
        <dbReference type="ARBA" id="ARBA00023136"/>
    </source>
</evidence>
<feature type="transmembrane region" description="Helical" evidence="7">
    <location>
        <begin position="265"/>
        <end position="284"/>
    </location>
</feature>
<reference evidence="8 9" key="1">
    <citation type="journal article" date="2021" name="Int. J. Syst. Evol. Microbiol.">
        <title>Novosphingobium decolorationis sp. nov., an aniline blue-decolourizing bacterium isolated from East Pacific sediment.</title>
        <authorList>
            <person name="Chen X."/>
            <person name="Dong B."/>
            <person name="Chen T."/>
            <person name="Ren N."/>
            <person name="Wang J."/>
            <person name="Xu Y."/>
            <person name="Yang J."/>
            <person name="Zhu S."/>
            <person name="Chen J."/>
        </authorList>
    </citation>
    <scope>NUCLEOTIDE SEQUENCE [LARGE SCALE GENOMIC DNA]</scope>
    <source>
        <strain evidence="8 9">502str22</strain>
    </source>
</reference>
<comment type="subcellular location">
    <subcellularLocation>
        <location evidence="1">Membrane</location>
        <topology evidence="1">Multi-pass membrane protein</topology>
    </subcellularLocation>
</comment>
<feature type="transmembrane region" description="Helical" evidence="7">
    <location>
        <begin position="170"/>
        <end position="188"/>
    </location>
</feature>
<dbReference type="RefSeq" id="WP_213501072.1">
    <property type="nucleotide sequence ID" value="NZ_CP054856.1"/>
</dbReference>
<evidence type="ECO:0000256" key="6">
    <source>
        <dbReference type="SAM" id="MobiDB-lite"/>
    </source>
</evidence>
<name>A0ABX8EBA6_9SPHN</name>
<feature type="transmembrane region" description="Helical" evidence="7">
    <location>
        <begin position="193"/>
        <end position="212"/>
    </location>
</feature>
<organism evidence="8 9">
    <name type="scientific">Novosphingobium decolorationis</name>
    <dbReference type="NCBI Taxonomy" id="2698673"/>
    <lineage>
        <taxon>Bacteria</taxon>
        <taxon>Pseudomonadati</taxon>
        <taxon>Pseudomonadota</taxon>
        <taxon>Alphaproteobacteria</taxon>
        <taxon>Sphingomonadales</taxon>
        <taxon>Sphingomonadaceae</taxon>
        <taxon>Novosphingobium</taxon>
    </lineage>
</organism>
<dbReference type="InterPro" id="IPR007688">
    <property type="entry name" value="Conjugal_tfr_TrbL/VirB6"/>
</dbReference>
<keyword evidence="5 7" id="KW-0472">Membrane</keyword>
<feature type="transmembrane region" description="Helical" evidence="7">
    <location>
        <begin position="45"/>
        <end position="65"/>
    </location>
</feature>
<dbReference type="Proteomes" id="UP000677126">
    <property type="component" value="Chromosome"/>
</dbReference>
<proteinExistence type="inferred from homology"/>
<dbReference type="Pfam" id="PF04610">
    <property type="entry name" value="TrbL"/>
    <property type="match status" value="1"/>
</dbReference>
<keyword evidence="3 7" id="KW-0812">Transmembrane</keyword>
<feature type="transmembrane region" description="Helical" evidence="7">
    <location>
        <begin position="77"/>
        <end position="97"/>
    </location>
</feature>
<evidence type="ECO:0000313" key="8">
    <source>
        <dbReference type="EMBL" id="QVM85481.1"/>
    </source>
</evidence>
<evidence type="ECO:0000256" key="3">
    <source>
        <dbReference type="ARBA" id="ARBA00022692"/>
    </source>
</evidence>
<dbReference type="EMBL" id="CP054856">
    <property type="protein sequence ID" value="QVM85481.1"/>
    <property type="molecule type" value="Genomic_DNA"/>
</dbReference>
<sequence length="411" mass="41678">MASDTCQRLTELASEGVAPALRAVDCVANEMAAGAFGRLFGSDGALVPAISILLALYIALFAFLLMTGRASVGVSSLMPRMITIGVVLLFTSSWLAYQGMVWSFALAGPDWIAGQLMGADGSATQIFADRIDIVFGVINEIGTNAGSGGGSAGEAAKETADAASMMSPEGLMWMGAILLLLGTVGILLTARIALGILIALGPLFVILGLFGATRGLTAGWLRGMVLTAFTPLFVVMGGGIILELLVPIVSALVTSAQMGEIDGRAAMAFFTVAAVHVALMVMVFKVAGTMVSGWRVFGLAASREERAGPSAAVPAPAPVAPMLQPLGVATSRTGHMSALAASHATQAGPGGNGGEGASGRSGERRTVTTHVTGGGIAPAGAGQDMRAKGIGSRFRSASNDTGRAPVKEKTR</sequence>
<feature type="region of interest" description="Disordered" evidence="6">
    <location>
        <begin position="343"/>
        <end position="411"/>
    </location>
</feature>
<keyword evidence="9" id="KW-1185">Reference proteome</keyword>
<evidence type="ECO:0000256" key="2">
    <source>
        <dbReference type="ARBA" id="ARBA00007802"/>
    </source>
</evidence>
<evidence type="ECO:0000256" key="4">
    <source>
        <dbReference type="ARBA" id="ARBA00022989"/>
    </source>
</evidence>
<comment type="similarity">
    <text evidence="2">Belongs to the TrbL/VirB6 family.</text>
</comment>
<evidence type="ECO:0000256" key="7">
    <source>
        <dbReference type="SAM" id="Phobius"/>
    </source>
</evidence>
<accession>A0ABX8EBA6</accession>
<evidence type="ECO:0000256" key="1">
    <source>
        <dbReference type="ARBA" id="ARBA00004141"/>
    </source>
</evidence>